<evidence type="ECO:0000313" key="2">
    <source>
        <dbReference type="EMBL" id="MBB5226949.1"/>
    </source>
</evidence>
<name>A0A7W8GAX3_9SPIR</name>
<comment type="caution">
    <text evidence="2">The sequence shown here is derived from an EMBL/GenBank/DDBJ whole genome shotgun (WGS) entry which is preliminary data.</text>
</comment>
<reference evidence="2 3" key="1">
    <citation type="submission" date="2020-08" db="EMBL/GenBank/DDBJ databases">
        <title>Genomic Encyclopedia of Type Strains, Phase IV (KMG-IV): sequencing the most valuable type-strain genomes for metagenomic binning, comparative biology and taxonomic classification.</title>
        <authorList>
            <person name="Goeker M."/>
        </authorList>
    </citation>
    <scope>NUCLEOTIDE SEQUENCE [LARGE SCALE GENOMIC DNA]</scope>
    <source>
        <strain evidence="2 3">DSM 103462</strain>
    </source>
</reference>
<dbReference type="RefSeq" id="WP_184660701.1">
    <property type="nucleotide sequence ID" value="NZ_CP031518.1"/>
</dbReference>
<dbReference type="Proteomes" id="UP000518887">
    <property type="component" value="Unassembled WGS sequence"/>
</dbReference>
<sequence length="242" mass="27192">MKKLIAILVAGLAFTASLFADVPEFTDETAYVVDASVLPGNMKDNVVVTNVSSLAANFDITIFVYDEESKGWMIFGKGHIKDLGDVATIKSINKKMMKLANYKYFAIKPSADNPFTYSVAKGNNDLNVWIYDDREIDESHFKVFDLSMLPTFTDNLRVVAGENLRSAASFRILVYNDEADEEKSGTIAILTKPKDTKVFKTTAKGQKYNLFKYVKIISREEKDYKYTVNVAKNDLVITVNNQ</sequence>
<evidence type="ECO:0000313" key="3">
    <source>
        <dbReference type="Proteomes" id="UP000518887"/>
    </source>
</evidence>
<accession>A0A7W8GAX3</accession>
<proteinExistence type="predicted"/>
<evidence type="ECO:0000256" key="1">
    <source>
        <dbReference type="SAM" id="SignalP"/>
    </source>
</evidence>
<dbReference type="EMBL" id="JACHFQ010000007">
    <property type="protein sequence ID" value="MBB5226949.1"/>
    <property type="molecule type" value="Genomic_DNA"/>
</dbReference>
<dbReference type="AlphaFoldDB" id="A0A7W8GAX3"/>
<protein>
    <submittedName>
        <fullName evidence="2">Uncharacterized protein</fullName>
    </submittedName>
</protein>
<gene>
    <name evidence="2" type="ORF">HNP76_002337</name>
</gene>
<feature type="chain" id="PRO_5030562315" evidence="1">
    <location>
        <begin position="21"/>
        <end position="242"/>
    </location>
</feature>
<feature type="signal peptide" evidence="1">
    <location>
        <begin position="1"/>
        <end position="20"/>
    </location>
</feature>
<organism evidence="2 3">
    <name type="scientific">Treponema ruminis</name>
    <dbReference type="NCBI Taxonomy" id="744515"/>
    <lineage>
        <taxon>Bacteria</taxon>
        <taxon>Pseudomonadati</taxon>
        <taxon>Spirochaetota</taxon>
        <taxon>Spirochaetia</taxon>
        <taxon>Spirochaetales</taxon>
        <taxon>Treponemataceae</taxon>
        <taxon>Treponema</taxon>
    </lineage>
</organism>
<keyword evidence="1" id="KW-0732">Signal</keyword>
<keyword evidence="3" id="KW-1185">Reference proteome</keyword>